<name>A0AAJ7SDJ8_9HYME</name>
<feature type="transmembrane region" description="Helical" evidence="6">
    <location>
        <begin position="66"/>
        <end position="91"/>
    </location>
</feature>
<evidence type="ECO:0000256" key="2">
    <source>
        <dbReference type="ARBA" id="ARBA00022692"/>
    </source>
</evidence>
<feature type="transmembrane region" description="Helical" evidence="6">
    <location>
        <begin position="103"/>
        <end position="122"/>
    </location>
</feature>
<evidence type="ECO:0000256" key="3">
    <source>
        <dbReference type="ARBA" id="ARBA00022989"/>
    </source>
</evidence>
<keyword evidence="8" id="KW-1185">Reference proteome</keyword>
<evidence type="ECO:0000256" key="6">
    <source>
        <dbReference type="SAM" id="Phobius"/>
    </source>
</evidence>
<evidence type="ECO:0000313" key="8">
    <source>
        <dbReference type="Proteomes" id="UP000694925"/>
    </source>
</evidence>
<feature type="transmembrane region" description="Helical" evidence="6">
    <location>
        <begin position="33"/>
        <end position="54"/>
    </location>
</feature>
<dbReference type="Pfam" id="PF01284">
    <property type="entry name" value="MARVEL"/>
    <property type="match status" value="1"/>
</dbReference>
<evidence type="ECO:0000313" key="9">
    <source>
        <dbReference type="RefSeq" id="XP_017891851.1"/>
    </source>
</evidence>
<dbReference type="AlphaFoldDB" id="A0AAJ7SDJ8"/>
<feature type="domain" description="MARVEL" evidence="7">
    <location>
        <begin position="26"/>
        <end position="162"/>
    </location>
</feature>
<dbReference type="RefSeq" id="XP_017891851.1">
    <property type="nucleotide sequence ID" value="XM_018036362.2"/>
</dbReference>
<evidence type="ECO:0000256" key="5">
    <source>
        <dbReference type="PROSITE-ProRule" id="PRU00581"/>
    </source>
</evidence>
<comment type="subcellular location">
    <subcellularLocation>
        <location evidence="1">Membrane</location>
        <topology evidence="1">Multi-pass membrane protein</topology>
    </subcellularLocation>
</comment>
<gene>
    <name evidence="9 10" type="primary">LOC108632063</name>
</gene>
<evidence type="ECO:0000259" key="7">
    <source>
        <dbReference type="PROSITE" id="PS51225"/>
    </source>
</evidence>
<dbReference type="KEGG" id="ccal:108632063"/>
<dbReference type="PROSITE" id="PS51225">
    <property type="entry name" value="MARVEL"/>
    <property type="match status" value="1"/>
</dbReference>
<dbReference type="GO" id="GO:0016020">
    <property type="term" value="C:membrane"/>
    <property type="evidence" value="ECO:0007669"/>
    <property type="project" value="UniProtKB-SubCell"/>
</dbReference>
<evidence type="ECO:0000313" key="10">
    <source>
        <dbReference type="RefSeq" id="XP_026675172.1"/>
    </source>
</evidence>
<accession>A0AAJ7SDJ8</accession>
<evidence type="ECO:0000256" key="4">
    <source>
        <dbReference type="ARBA" id="ARBA00023136"/>
    </source>
</evidence>
<protein>
    <submittedName>
        <fullName evidence="9 10">Uncharacterized protein LOC108632063</fullName>
    </submittedName>
</protein>
<reference evidence="9 10" key="1">
    <citation type="submission" date="2025-04" db="UniProtKB">
        <authorList>
            <consortium name="RefSeq"/>
        </authorList>
    </citation>
    <scope>IDENTIFICATION</scope>
    <source>
        <tissue evidence="9 10">Whole body</tissue>
    </source>
</reference>
<keyword evidence="3 6" id="KW-1133">Transmembrane helix</keyword>
<keyword evidence="4 5" id="KW-0472">Membrane</keyword>
<feature type="transmembrane region" description="Helical" evidence="6">
    <location>
        <begin position="134"/>
        <end position="158"/>
    </location>
</feature>
<dbReference type="GeneID" id="108632063"/>
<evidence type="ECO:0000256" key="1">
    <source>
        <dbReference type="ARBA" id="ARBA00004141"/>
    </source>
</evidence>
<organism evidence="8 10">
    <name type="scientific">Ceratina calcarata</name>
    <dbReference type="NCBI Taxonomy" id="156304"/>
    <lineage>
        <taxon>Eukaryota</taxon>
        <taxon>Metazoa</taxon>
        <taxon>Ecdysozoa</taxon>
        <taxon>Arthropoda</taxon>
        <taxon>Hexapoda</taxon>
        <taxon>Insecta</taxon>
        <taxon>Pterygota</taxon>
        <taxon>Neoptera</taxon>
        <taxon>Endopterygota</taxon>
        <taxon>Hymenoptera</taxon>
        <taxon>Apocrita</taxon>
        <taxon>Aculeata</taxon>
        <taxon>Apoidea</taxon>
        <taxon>Anthophila</taxon>
        <taxon>Apidae</taxon>
        <taxon>Ceratina</taxon>
        <taxon>Zadontomerus</taxon>
    </lineage>
</organism>
<dbReference type="InterPro" id="IPR008253">
    <property type="entry name" value="Marvel"/>
</dbReference>
<dbReference type="Proteomes" id="UP000694925">
    <property type="component" value="Unplaced"/>
</dbReference>
<keyword evidence="2 5" id="KW-0812">Transmembrane</keyword>
<sequence>MSHSVTIRTHQTVTSSSTAIIINSGYLKTWSGILKLVQVALGAVCVGIAADHITNHSRYNFFTTEMFFLLITTTFMIGTFLLLMSCLISLSTSSIMAKTMHEVLYHSIAFGLYLSAALTYMIRLSDYKGYSEYGLLLGAAICGLVNAALYLFSTIIAVRTYKGF</sequence>
<proteinExistence type="predicted"/>
<dbReference type="RefSeq" id="XP_026675172.1">
    <property type="nucleotide sequence ID" value="XM_026819371.1"/>
</dbReference>